<dbReference type="Proteomes" id="UP000777784">
    <property type="component" value="Unassembled WGS sequence"/>
</dbReference>
<gene>
    <name evidence="2" type="ORF">KJ970_16020</name>
</gene>
<dbReference type="SUPFAM" id="SSF55729">
    <property type="entry name" value="Acyl-CoA N-acyltransferases (Nat)"/>
    <property type="match status" value="1"/>
</dbReference>
<comment type="caution">
    <text evidence="2">The sequence shown here is derived from an EMBL/GenBank/DDBJ whole genome shotgun (WGS) entry which is preliminary data.</text>
</comment>
<evidence type="ECO:0000259" key="1">
    <source>
        <dbReference type="PROSITE" id="PS51186"/>
    </source>
</evidence>
<name>A0A948RYR5_UNCEI</name>
<protein>
    <submittedName>
        <fullName evidence="2">GNAT family N-acetyltransferase</fullName>
    </submittedName>
</protein>
<sequence>MSRREWGIMNLEIQYRSHYFDDAELKSSFEQYAMSVFGLDFRRWKEKGLWSHRYTPFSAFVGKQCIASICVYSCLLTIDHKKMNGAQLLTVGTLPEYRGQGIQREIWDRASTWCIKNHDFTFLFTDEKAAGLYEKLGLIRKEEHVEVVEIQPLEMTSNGSYRKLFIKDEDDYQIAYRLAHERTVVSNRIGFHNPKLLLFMLLYPYKDRMYYIEELDCIVIVERRKDKLRVHDIIAVEMPSYEKIEPLLGQFGKKKIEFLFCADRLDLKNADKQLLKESVLFVSKNFKFSQKMMFPASIRA</sequence>
<feature type="domain" description="N-acetyltransferase" evidence="1">
    <location>
        <begin position="13"/>
        <end position="160"/>
    </location>
</feature>
<dbReference type="PROSITE" id="PS51186">
    <property type="entry name" value="GNAT"/>
    <property type="match status" value="1"/>
</dbReference>
<organism evidence="2 3">
    <name type="scientific">Eiseniibacteriota bacterium</name>
    <dbReference type="NCBI Taxonomy" id="2212470"/>
    <lineage>
        <taxon>Bacteria</taxon>
        <taxon>Candidatus Eiseniibacteriota</taxon>
    </lineage>
</organism>
<dbReference type="Gene3D" id="3.40.630.30">
    <property type="match status" value="1"/>
</dbReference>
<proteinExistence type="predicted"/>
<accession>A0A948RYR5</accession>
<dbReference type="EMBL" id="JAHJDP010000091">
    <property type="protein sequence ID" value="MBU2692431.1"/>
    <property type="molecule type" value="Genomic_DNA"/>
</dbReference>
<dbReference type="AlphaFoldDB" id="A0A948RYR5"/>
<reference evidence="2" key="1">
    <citation type="submission" date="2021-05" db="EMBL/GenBank/DDBJ databases">
        <title>Energy efficiency and biological interactions define the core microbiome of deep oligotrophic groundwater.</title>
        <authorList>
            <person name="Mehrshad M."/>
            <person name="Lopez-Fernandez M."/>
            <person name="Bell E."/>
            <person name="Bernier-Latmani R."/>
            <person name="Bertilsson S."/>
            <person name="Dopson M."/>
        </authorList>
    </citation>
    <scope>NUCLEOTIDE SEQUENCE</scope>
    <source>
        <strain evidence="2">Modern_marine.mb.64</strain>
    </source>
</reference>
<evidence type="ECO:0000313" key="3">
    <source>
        <dbReference type="Proteomes" id="UP000777784"/>
    </source>
</evidence>
<evidence type="ECO:0000313" key="2">
    <source>
        <dbReference type="EMBL" id="MBU2692431.1"/>
    </source>
</evidence>
<dbReference type="Pfam" id="PF00583">
    <property type="entry name" value="Acetyltransf_1"/>
    <property type="match status" value="1"/>
</dbReference>
<dbReference type="GO" id="GO:0016747">
    <property type="term" value="F:acyltransferase activity, transferring groups other than amino-acyl groups"/>
    <property type="evidence" value="ECO:0007669"/>
    <property type="project" value="InterPro"/>
</dbReference>
<dbReference type="InterPro" id="IPR016181">
    <property type="entry name" value="Acyl_CoA_acyltransferase"/>
</dbReference>
<dbReference type="InterPro" id="IPR000182">
    <property type="entry name" value="GNAT_dom"/>
</dbReference>